<sequence length="356" mass="39846">PFPPFYCCYLLRSKTRKSFYIGSTPNPARRLAQHNGQGKGGAKRTALESKRPWEMTCIVTGFPSRVAALQFEWAWQNTHATRHIEAEVRDARTGALQSKPKKATAGTLTSSPRRRRARPPMSLEARLKNLNHLLGVNSFKRWPLQIRFFAPDVHDLWLKYTALVPQMKEIIQVQLTPADPPAVAAVPSEGQAVYAIPEVIRAIPVAYEDAKPHVEKVQQLVGEGKSPSCGVCRKPVDMSRSLVCVCPEDACHSFSHVVCLSKAFLREEGDYSAIIPTRGTCPGCQKSIEWTTLMRELILRTRGQAEIETMMKPKRKVKAKTAPVEEAVPEDDLGEADAALDETWMQDVEDEDEEFP</sequence>
<dbReference type="OrthoDB" id="24645at2759"/>
<keyword evidence="7" id="KW-0539">Nucleus</keyword>
<dbReference type="Proteomes" id="UP000799440">
    <property type="component" value="Unassembled WGS sequence"/>
</dbReference>
<dbReference type="GO" id="GO:0033557">
    <property type="term" value="C:Slx1-Slx4 complex"/>
    <property type="evidence" value="ECO:0007669"/>
    <property type="project" value="InterPro"/>
</dbReference>
<feature type="domain" description="GIY-YIG" evidence="9">
    <location>
        <begin position="4"/>
        <end position="85"/>
    </location>
</feature>
<dbReference type="InterPro" id="IPR027520">
    <property type="entry name" value="Slx1"/>
</dbReference>
<keyword evidence="3" id="KW-0227">DNA damage</keyword>
<keyword evidence="4" id="KW-0378">Hydrolase</keyword>
<feature type="non-terminal residue" evidence="10">
    <location>
        <position position="356"/>
    </location>
</feature>
<dbReference type="InterPro" id="IPR048749">
    <property type="entry name" value="SLX1_C"/>
</dbReference>
<dbReference type="GO" id="GO:0008821">
    <property type="term" value="F:crossover junction DNA endonuclease activity"/>
    <property type="evidence" value="ECO:0007669"/>
    <property type="project" value="TreeGrafter"/>
</dbReference>
<dbReference type="PANTHER" id="PTHR20208:SF10">
    <property type="entry name" value="STRUCTURE-SPECIFIC ENDONUCLEASE SUBUNIT SLX1"/>
    <property type="match status" value="1"/>
</dbReference>
<organism evidence="10 11">
    <name type="scientific">Sporormia fimetaria CBS 119925</name>
    <dbReference type="NCBI Taxonomy" id="1340428"/>
    <lineage>
        <taxon>Eukaryota</taxon>
        <taxon>Fungi</taxon>
        <taxon>Dikarya</taxon>
        <taxon>Ascomycota</taxon>
        <taxon>Pezizomycotina</taxon>
        <taxon>Dothideomycetes</taxon>
        <taxon>Pleosporomycetidae</taxon>
        <taxon>Pleosporales</taxon>
        <taxon>Sporormiaceae</taxon>
        <taxon>Sporormia</taxon>
    </lineage>
</organism>
<reference evidence="10" key="1">
    <citation type="journal article" date="2020" name="Stud. Mycol.">
        <title>101 Dothideomycetes genomes: a test case for predicting lifestyles and emergence of pathogens.</title>
        <authorList>
            <person name="Haridas S."/>
            <person name="Albert R."/>
            <person name="Binder M."/>
            <person name="Bloem J."/>
            <person name="Labutti K."/>
            <person name="Salamov A."/>
            <person name="Andreopoulos B."/>
            <person name="Baker S."/>
            <person name="Barry K."/>
            <person name="Bills G."/>
            <person name="Bluhm B."/>
            <person name="Cannon C."/>
            <person name="Castanera R."/>
            <person name="Culley D."/>
            <person name="Daum C."/>
            <person name="Ezra D."/>
            <person name="Gonzalez J."/>
            <person name="Henrissat B."/>
            <person name="Kuo A."/>
            <person name="Liang C."/>
            <person name="Lipzen A."/>
            <person name="Lutzoni F."/>
            <person name="Magnuson J."/>
            <person name="Mondo S."/>
            <person name="Nolan M."/>
            <person name="Ohm R."/>
            <person name="Pangilinan J."/>
            <person name="Park H.-J."/>
            <person name="Ramirez L."/>
            <person name="Alfaro M."/>
            <person name="Sun H."/>
            <person name="Tritt A."/>
            <person name="Yoshinaga Y."/>
            <person name="Zwiers L.-H."/>
            <person name="Turgeon B."/>
            <person name="Goodwin S."/>
            <person name="Spatafora J."/>
            <person name="Crous P."/>
            <person name="Grigoriev I."/>
        </authorList>
    </citation>
    <scope>NUCLEOTIDE SEQUENCE</scope>
    <source>
        <strain evidence="10">CBS 119925</strain>
    </source>
</reference>
<dbReference type="InterPro" id="IPR050381">
    <property type="entry name" value="SLX1_endonuclease"/>
</dbReference>
<dbReference type="InterPro" id="IPR035901">
    <property type="entry name" value="GIY-YIG_endonuc_sf"/>
</dbReference>
<evidence type="ECO:0000256" key="6">
    <source>
        <dbReference type="ARBA" id="ARBA00023204"/>
    </source>
</evidence>
<keyword evidence="11" id="KW-1185">Reference proteome</keyword>
<dbReference type="Gene3D" id="3.30.40.10">
    <property type="entry name" value="Zinc/RING finger domain, C3HC4 (zinc finger)"/>
    <property type="match status" value="1"/>
</dbReference>
<dbReference type="Gene3D" id="3.40.1440.10">
    <property type="entry name" value="GIY-YIG endonuclease"/>
    <property type="match status" value="1"/>
</dbReference>
<dbReference type="FunFam" id="3.40.1440.10:FF:000006">
    <property type="entry name" value="Structure-specific endonuclease subunit SLX1"/>
    <property type="match status" value="1"/>
</dbReference>
<evidence type="ECO:0000256" key="2">
    <source>
        <dbReference type="ARBA" id="ARBA00022759"/>
    </source>
</evidence>
<dbReference type="PROSITE" id="PS50164">
    <property type="entry name" value="GIY_YIG"/>
    <property type="match status" value="1"/>
</dbReference>
<dbReference type="SUPFAM" id="SSF82771">
    <property type="entry name" value="GIY-YIG endonuclease"/>
    <property type="match status" value="1"/>
</dbReference>
<dbReference type="HAMAP" id="MF_03100">
    <property type="entry name" value="Endonuc_su_Slx1"/>
    <property type="match status" value="1"/>
</dbReference>
<dbReference type="EMBL" id="MU006596">
    <property type="protein sequence ID" value="KAF2743505.1"/>
    <property type="molecule type" value="Genomic_DNA"/>
</dbReference>
<dbReference type="Pfam" id="PF21202">
    <property type="entry name" value="SLX1_C"/>
    <property type="match status" value="1"/>
</dbReference>
<feature type="non-terminal residue" evidence="10">
    <location>
        <position position="1"/>
    </location>
</feature>
<dbReference type="InterPro" id="IPR013083">
    <property type="entry name" value="Znf_RING/FYVE/PHD"/>
</dbReference>
<dbReference type="InterPro" id="IPR000305">
    <property type="entry name" value="GIY-YIG_endonuc"/>
</dbReference>
<evidence type="ECO:0000256" key="7">
    <source>
        <dbReference type="ARBA" id="ARBA00023242"/>
    </source>
</evidence>
<keyword evidence="1" id="KW-0540">Nuclease</keyword>
<dbReference type="GO" id="GO:0000724">
    <property type="term" value="P:double-strand break repair via homologous recombination"/>
    <property type="evidence" value="ECO:0007669"/>
    <property type="project" value="TreeGrafter"/>
</dbReference>
<feature type="region of interest" description="Disordered" evidence="8">
    <location>
        <begin position="93"/>
        <end position="119"/>
    </location>
</feature>
<evidence type="ECO:0000256" key="5">
    <source>
        <dbReference type="ARBA" id="ARBA00023172"/>
    </source>
</evidence>
<keyword evidence="2 10" id="KW-0255">Endonuclease</keyword>
<feature type="compositionally biased region" description="Acidic residues" evidence="8">
    <location>
        <begin position="347"/>
        <end position="356"/>
    </location>
</feature>
<dbReference type="Pfam" id="PF01541">
    <property type="entry name" value="GIY-YIG"/>
    <property type="match status" value="1"/>
</dbReference>
<evidence type="ECO:0000259" key="9">
    <source>
        <dbReference type="PROSITE" id="PS50164"/>
    </source>
</evidence>
<accession>A0A6A6UZA9</accession>
<proteinExistence type="inferred from homology"/>
<evidence type="ECO:0000313" key="11">
    <source>
        <dbReference type="Proteomes" id="UP000799440"/>
    </source>
</evidence>
<evidence type="ECO:0000256" key="8">
    <source>
        <dbReference type="SAM" id="MobiDB-lite"/>
    </source>
</evidence>
<feature type="region of interest" description="Disordered" evidence="8">
    <location>
        <begin position="314"/>
        <end position="356"/>
    </location>
</feature>
<keyword evidence="5" id="KW-0233">DNA recombination</keyword>
<gene>
    <name evidence="10" type="ORF">M011DRAFT_374835</name>
</gene>
<feature type="region of interest" description="Disordered" evidence="8">
    <location>
        <begin position="25"/>
        <end position="47"/>
    </location>
</feature>
<evidence type="ECO:0000256" key="1">
    <source>
        <dbReference type="ARBA" id="ARBA00022722"/>
    </source>
</evidence>
<protein>
    <submittedName>
        <fullName evidence="10">Structure-specific endonuclease subunit SLX1</fullName>
    </submittedName>
</protein>
<feature type="compositionally biased region" description="Acidic residues" evidence="8">
    <location>
        <begin position="327"/>
        <end position="340"/>
    </location>
</feature>
<evidence type="ECO:0000256" key="4">
    <source>
        <dbReference type="ARBA" id="ARBA00022801"/>
    </source>
</evidence>
<evidence type="ECO:0000313" key="10">
    <source>
        <dbReference type="EMBL" id="KAF2743505.1"/>
    </source>
</evidence>
<dbReference type="PANTHER" id="PTHR20208">
    <property type="entry name" value="STRUCTURE-SPECIFIC ENDONUCLEASE SUBUNIT SLX1"/>
    <property type="match status" value="1"/>
</dbReference>
<keyword evidence="6" id="KW-0234">DNA repair</keyword>
<dbReference type="CDD" id="cd10455">
    <property type="entry name" value="GIY-YIG_SLX1"/>
    <property type="match status" value="1"/>
</dbReference>
<name>A0A6A6UZA9_9PLEO</name>
<dbReference type="GO" id="GO:0017108">
    <property type="term" value="F:5'-flap endonuclease activity"/>
    <property type="evidence" value="ECO:0007669"/>
    <property type="project" value="InterPro"/>
</dbReference>
<dbReference type="AlphaFoldDB" id="A0A6A6UZA9"/>
<evidence type="ECO:0000256" key="3">
    <source>
        <dbReference type="ARBA" id="ARBA00022763"/>
    </source>
</evidence>